<accession>A0A0F9EE46</accession>
<keyword evidence="1" id="KW-0560">Oxidoreductase</keyword>
<dbReference type="SUPFAM" id="SSF53323">
    <property type="entry name" value="Pyruvate-ferredoxin oxidoreductase, PFOR, domain III"/>
    <property type="match status" value="1"/>
</dbReference>
<evidence type="ECO:0000256" key="1">
    <source>
        <dbReference type="ARBA" id="ARBA00023002"/>
    </source>
</evidence>
<evidence type="ECO:0000313" key="3">
    <source>
        <dbReference type="EMBL" id="KKL22243.1"/>
    </source>
</evidence>
<dbReference type="GO" id="GO:0016903">
    <property type="term" value="F:oxidoreductase activity, acting on the aldehyde or oxo group of donors"/>
    <property type="evidence" value="ECO:0007669"/>
    <property type="project" value="InterPro"/>
</dbReference>
<dbReference type="PANTHER" id="PTHR43854:SF1">
    <property type="entry name" value="INDOLEPYRUVATE OXIDOREDUCTASE SUBUNIT IORB"/>
    <property type="match status" value="1"/>
</dbReference>
<dbReference type="InterPro" id="IPR052198">
    <property type="entry name" value="IorB_Oxidoreductase"/>
</dbReference>
<proteinExistence type="predicted"/>
<dbReference type="EMBL" id="LAZR01037424">
    <property type="protein sequence ID" value="KKL22243.1"/>
    <property type="molecule type" value="Genomic_DNA"/>
</dbReference>
<reference evidence="3" key="1">
    <citation type="journal article" date="2015" name="Nature">
        <title>Complex archaea that bridge the gap between prokaryotes and eukaryotes.</title>
        <authorList>
            <person name="Spang A."/>
            <person name="Saw J.H."/>
            <person name="Jorgensen S.L."/>
            <person name="Zaremba-Niedzwiedzka K."/>
            <person name="Martijn J."/>
            <person name="Lind A.E."/>
            <person name="van Eijk R."/>
            <person name="Schleper C."/>
            <person name="Guy L."/>
            <person name="Ettema T.J."/>
        </authorList>
    </citation>
    <scope>NUCLEOTIDE SEQUENCE</scope>
</reference>
<dbReference type="PANTHER" id="PTHR43854">
    <property type="entry name" value="INDOLEPYRUVATE OXIDOREDUCTASE SUBUNIT IORB"/>
    <property type="match status" value="1"/>
</dbReference>
<sequence>VSEAAMIAGHDVKNNEIHGMAQRGGSVISQIRFGPQVYSPLIKKQSAHFVMSLEKLETLRYLHLYNPETKMVVNDLKITPVTVTSGKSEYPGDIDKFLTENFQHVNIVDANRIAKDAGNIKAVNVVIIGAMSNYLPFGDDIFEAAIRNSVKKNHVDLNIESFYRGKEAVNT</sequence>
<dbReference type="InterPro" id="IPR002869">
    <property type="entry name" value="Pyrv_flavodox_OxRed_cen"/>
</dbReference>
<protein>
    <recommendedName>
        <fullName evidence="2">Pyruvate/ketoisovalerate oxidoreductase catalytic domain-containing protein</fullName>
    </recommendedName>
</protein>
<organism evidence="3">
    <name type="scientific">marine sediment metagenome</name>
    <dbReference type="NCBI Taxonomy" id="412755"/>
    <lineage>
        <taxon>unclassified sequences</taxon>
        <taxon>metagenomes</taxon>
        <taxon>ecological metagenomes</taxon>
    </lineage>
</organism>
<feature type="non-terminal residue" evidence="3">
    <location>
        <position position="1"/>
    </location>
</feature>
<dbReference type="Gene3D" id="3.40.920.10">
    <property type="entry name" value="Pyruvate-ferredoxin oxidoreductase, PFOR, domain III"/>
    <property type="match status" value="1"/>
</dbReference>
<name>A0A0F9EE46_9ZZZZ</name>
<evidence type="ECO:0000259" key="2">
    <source>
        <dbReference type="Pfam" id="PF01558"/>
    </source>
</evidence>
<gene>
    <name evidence="3" type="ORF">LCGC14_2437380</name>
</gene>
<feature type="domain" description="Pyruvate/ketoisovalerate oxidoreductase catalytic" evidence="2">
    <location>
        <begin position="3"/>
        <end position="166"/>
    </location>
</feature>
<dbReference type="Pfam" id="PF01558">
    <property type="entry name" value="POR"/>
    <property type="match status" value="1"/>
</dbReference>
<comment type="caution">
    <text evidence="3">The sequence shown here is derived from an EMBL/GenBank/DDBJ whole genome shotgun (WGS) entry which is preliminary data.</text>
</comment>
<dbReference type="AlphaFoldDB" id="A0A0F9EE46"/>
<dbReference type="InterPro" id="IPR019752">
    <property type="entry name" value="Pyrv/ketoisovalerate_OxRed_cat"/>
</dbReference>